<proteinExistence type="inferred from homology"/>
<keyword evidence="6" id="KW-1185">Reference proteome</keyword>
<dbReference type="AlphaFoldDB" id="A0AA96GCC1"/>
<evidence type="ECO:0000256" key="3">
    <source>
        <dbReference type="PIRNR" id="PIRNR002070"/>
    </source>
</evidence>
<dbReference type="InterPro" id="IPR011344">
    <property type="entry name" value="ssDNA-bd"/>
</dbReference>
<reference evidence="5 6" key="1">
    <citation type="submission" date="2023-01" db="EMBL/GenBank/DDBJ databases">
        <title>Cultivation and genomic characterization of new, ubiquitous marine nitrite-oxidizing bacteria from the Nitrospirales.</title>
        <authorList>
            <person name="Mueller A.J."/>
            <person name="Daebeler A."/>
            <person name="Herbold C.W."/>
            <person name="Kirkegaard R.H."/>
            <person name="Daims H."/>
        </authorList>
    </citation>
    <scope>NUCLEOTIDE SEQUENCE [LARGE SCALE GENOMIC DNA]</scope>
    <source>
        <strain evidence="5 6">VA</strain>
    </source>
</reference>
<dbReference type="InterPro" id="IPR000424">
    <property type="entry name" value="Primosome_PriB/ssb"/>
</dbReference>
<dbReference type="PROSITE" id="PS50935">
    <property type="entry name" value="SSB"/>
    <property type="match status" value="1"/>
</dbReference>
<dbReference type="PANTHER" id="PTHR10302:SF27">
    <property type="entry name" value="SINGLE-STRANDED DNA-BINDING PROTEIN"/>
    <property type="match status" value="1"/>
</dbReference>
<organism evidence="5 6">
    <name type="scientific">Candidatus Nitrospira allomarina</name>
    <dbReference type="NCBI Taxonomy" id="3020900"/>
    <lineage>
        <taxon>Bacteria</taxon>
        <taxon>Pseudomonadati</taxon>
        <taxon>Nitrospirota</taxon>
        <taxon>Nitrospiria</taxon>
        <taxon>Nitrospirales</taxon>
        <taxon>Nitrospiraceae</taxon>
        <taxon>Nitrospira</taxon>
    </lineage>
</organism>
<accession>A0AA96GCC1</accession>
<sequence>MVGFNKVILIGNLTRDPELRYTPSGTPVVNFPLAVNRRYRQADDQKEEVCYVDIVVFGRQAEHCGQYLNKGDGAIVDGRLQQRRWETDDGQKRSKHEVVAQTVTFLPKKSSSGTSGAGVSEESNYDPEEYYPDPMP</sequence>
<protein>
    <recommendedName>
        <fullName evidence="2 3">Single-stranded DNA-binding protein</fullName>
        <shortName evidence="2">SSB</shortName>
    </recommendedName>
</protein>
<dbReference type="GO" id="GO:0003697">
    <property type="term" value="F:single-stranded DNA binding"/>
    <property type="evidence" value="ECO:0007669"/>
    <property type="project" value="UniProtKB-UniRule"/>
</dbReference>
<dbReference type="EMBL" id="CP116967">
    <property type="protein sequence ID" value="WNM59454.1"/>
    <property type="molecule type" value="Genomic_DNA"/>
</dbReference>
<comment type="subunit">
    <text evidence="2">Homotetramer.</text>
</comment>
<evidence type="ECO:0000313" key="5">
    <source>
        <dbReference type="EMBL" id="WNM59454.1"/>
    </source>
</evidence>
<dbReference type="CDD" id="cd04496">
    <property type="entry name" value="SSB_OBF"/>
    <property type="match status" value="1"/>
</dbReference>
<feature type="compositionally biased region" description="Acidic residues" evidence="4">
    <location>
        <begin position="123"/>
        <end position="136"/>
    </location>
</feature>
<gene>
    <name evidence="5" type="ORF">PP769_06735</name>
</gene>
<evidence type="ECO:0000313" key="6">
    <source>
        <dbReference type="Proteomes" id="UP001302719"/>
    </source>
</evidence>
<dbReference type="KEGG" id="nall:PP769_06735"/>
<evidence type="ECO:0000256" key="1">
    <source>
        <dbReference type="ARBA" id="ARBA00023125"/>
    </source>
</evidence>
<dbReference type="GO" id="GO:0009295">
    <property type="term" value="C:nucleoid"/>
    <property type="evidence" value="ECO:0007669"/>
    <property type="project" value="TreeGrafter"/>
</dbReference>
<evidence type="ECO:0000256" key="4">
    <source>
        <dbReference type="SAM" id="MobiDB-lite"/>
    </source>
</evidence>
<dbReference type="PIRSF" id="PIRSF002070">
    <property type="entry name" value="SSB"/>
    <property type="match status" value="1"/>
</dbReference>
<dbReference type="NCBIfam" id="TIGR00621">
    <property type="entry name" value="ssb"/>
    <property type="match status" value="1"/>
</dbReference>
<name>A0AA96GCC1_9BACT</name>
<dbReference type="GO" id="GO:0006260">
    <property type="term" value="P:DNA replication"/>
    <property type="evidence" value="ECO:0007669"/>
    <property type="project" value="InterPro"/>
</dbReference>
<feature type="region of interest" description="Disordered" evidence="4">
    <location>
        <begin position="105"/>
        <end position="136"/>
    </location>
</feature>
<dbReference type="HAMAP" id="MF_00984">
    <property type="entry name" value="SSB"/>
    <property type="match status" value="1"/>
</dbReference>
<dbReference type="Proteomes" id="UP001302719">
    <property type="component" value="Chromosome"/>
</dbReference>
<dbReference type="InterPro" id="IPR012340">
    <property type="entry name" value="NA-bd_OB-fold"/>
</dbReference>
<dbReference type="SUPFAM" id="SSF50249">
    <property type="entry name" value="Nucleic acid-binding proteins"/>
    <property type="match status" value="1"/>
</dbReference>
<dbReference type="RefSeq" id="WP_312646207.1">
    <property type="nucleotide sequence ID" value="NZ_CP116967.1"/>
</dbReference>
<evidence type="ECO:0000256" key="2">
    <source>
        <dbReference type="HAMAP-Rule" id="MF_00984"/>
    </source>
</evidence>
<keyword evidence="1 2" id="KW-0238">DNA-binding</keyword>
<dbReference type="Gene3D" id="2.40.50.140">
    <property type="entry name" value="Nucleic acid-binding proteins"/>
    <property type="match status" value="1"/>
</dbReference>
<comment type="caution">
    <text evidence="2">Lacks conserved residue(s) required for the propagation of feature annotation.</text>
</comment>
<dbReference type="PANTHER" id="PTHR10302">
    <property type="entry name" value="SINGLE-STRANDED DNA-BINDING PROTEIN"/>
    <property type="match status" value="1"/>
</dbReference>
<feature type="compositionally biased region" description="Polar residues" evidence="4">
    <location>
        <begin position="105"/>
        <end position="114"/>
    </location>
</feature>
<dbReference type="Pfam" id="PF00436">
    <property type="entry name" value="SSB"/>
    <property type="match status" value="1"/>
</dbReference>